<organism evidence="1 2">
    <name type="scientific">Melia azedarach</name>
    <name type="common">Chinaberry tree</name>
    <dbReference type="NCBI Taxonomy" id="155640"/>
    <lineage>
        <taxon>Eukaryota</taxon>
        <taxon>Viridiplantae</taxon>
        <taxon>Streptophyta</taxon>
        <taxon>Embryophyta</taxon>
        <taxon>Tracheophyta</taxon>
        <taxon>Spermatophyta</taxon>
        <taxon>Magnoliopsida</taxon>
        <taxon>eudicotyledons</taxon>
        <taxon>Gunneridae</taxon>
        <taxon>Pentapetalae</taxon>
        <taxon>rosids</taxon>
        <taxon>malvids</taxon>
        <taxon>Sapindales</taxon>
        <taxon>Meliaceae</taxon>
        <taxon>Melia</taxon>
    </lineage>
</organism>
<evidence type="ECO:0000313" key="2">
    <source>
        <dbReference type="Proteomes" id="UP001164539"/>
    </source>
</evidence>
<comment type="caution">
    <text evidence="1">The sequence shown here is derived from an EMBL/GenBank/DDBJ whole genome shotgun (WGS) entry which is preliminary data.</text>
</comment>
<protein>
    <submittedName>
        <fullName evidence="1">F-box family protein</fullName>
    </submittedName>
</protein>
<reference evidence="1 2" key="1">
    <citation type="journal article" date="2023" name="Science">
        <title>Complex scaffold remodeling in plant triterpene biosynthesis.</title>
        <authorList>
            <person name="De La Pena R."/>
            <person name="Hodgson H."/>
            <person name="Liu J.C."/>
            <person name="Stephenson M.J."/>
            <person name="Martin A.C."/>
            <person name="Owen C."/>
            <person name="Harkess A."/>
            <person name="Leebens-Mack J."/>
            <person name="Jimenez L.E."/>
            <person name="Osbourn A."/>
            <person name="Sattely E.S."/>
        </authorList>
    </citation>
    <scope>NUCLEOTIDE SEQUENCE [LARGE SCALE GENOMIC DNA]</scope>
    <source>
        <strain evidence="2">cv. JPN11</strain>
        <tissue evidence="1">Leaf</tissue>
    </source>
</reference>
<name>A0ACC1WYF2_MELAZ</name>
<proteinExistence type="predicted"/>
<sequence>MIWWSVLQSSMSIRQYHKAKGNGMLEQNHRGADTKLTEIGAALGIEVVASNKPMDSGLDIIVAFDLGTEKFHALPMLDYANKDDFGHGQIHLDLANLEGCLCVFCDYGFPYADVWMMKEYGVKESWTKLFSVQQSRKVSGLSFSRPLVYSKNGDKFLLELNGEKLGWFNLAKKTFRSVRIRGLRQDSFDAEICVGSLVLLNDGGGRGIRGMKHREQEEKREKNNKKRTSDVVVDLWQFSW</sequence>
<keyword evidence="2" id="KW-1185">Reference proteome</keyword>
<dbReference type="EMBL" id="CM051406">
    <property type="protein sequence ID" value="KAJ4704042.1"/>
    <property type="molecule type" value="Genomic_DNA"/>
</dbReference>
<accession>A0ACC1WYF2</accession>
<gene>
    <name evidence="1" type="ORF">OWV82_023860</name>
</gene>
<evidence type="ECO:0000313" key="1">
    <source>
        <dbReference type="EMBL" id="KAJ4704042.1"/>
    </source>
</evidence>
<dbReference type="Proteomes" id="UP001164539">
    <property type="component" value="Chromosome 13"/>
</dbReference>